<dbReference type="Proteomes" id="UP000005446">
    <property type="component" value="Unassembled WGS sequence"/>
</dbReference>
<dbReference type="InterPro" id="IPR015034">
    <property type="entry name" value="Bles03"/>
</dbReference>
<feature type="region of interest" description="Disordered" evidence="1">
    <location>
        <begin position="97"/>
        <end position="126"/>
    </location>
</feature>
<protein>
    <submittedName>
        <fullName evidence="2">Uncharacterized protein</fullName>
    </submittedName>
</protein>
<keyword evidence="3" id="KW-1185">Reference proteome</keyword>
<organism evidence="2 3">
    <name type="scientific">Glarea lozoyensis (strain ATCC 74030 / MF5533)</name>
    <dbReference type="NCBI Taxonomy" id="1104152"/>
    <lineage>
        <taxon>Eukaryota</taxon>
        <taxon>Fungi</taxon>
        <taxon>Dikarya</taxon>
        <taxon>Ascomycota</taxon>
        <taxon>Pezizomycotina</taxon>
        <taxon>Leotiomycetes</taxon>
        <taxon>Helotiales</taxon>
        <taxon>Helotiaceae</taxon>
        <taxon>Glarea</taxon>
    </lineage>
</organism>
<dbReference type="Pfam" id="PF08939">
    <property type="entry name" value="Bles03"/>
    <property type="match status" value="1"/>
</dbReference>
<dbReference type="AlphaFoldDB" id="H0EUM8"/>
<dbReference type="HOGENOM" id="CLU_1981798_0_0_1"/>
<accession>H0EUM8</accession>
<reference evidence="2 3" key="1">
    <citation type="journal article" date="2012" name="Eukaryot. Cell">
        <title>Genome sequence of the fungus Glarea lozoyensis: the first genome sequence of a species from the Helotiaceae family.</title>
        <authorList>
            <person name="Youssar L."/>
            <person name="Gruening B.A."/>
            <person name="Erxleben A."/>
            <person name="Guenther S."/>
            <person name="Huettel W."/>
        </authorList>
    </citation>
    <scope>NUCLEOTIDE SEQUENCE [LARGE SCALE GENOMIC DNA]</scope>
    <source>
        <strain evidence="3">ATCC 74030 / MF5533</strain>
    </source>
</reference>
<evidence type="ECO:0000313" key="3">
    <source>
        <dbReference type="Proteomes" id="UP000005446"/>
    </source>
</evidence>
<dbReference type="InParanoid" id="H0EUM8"/>
<sequence length="126" mass="13947">MGLKRKRENSKKDIDISGYISEESEFYGSPTTIRTLHTHLNTTYLQTQPLNLNQLAQSNILTQKSRASTTLHNPYESKSYGRQLSETVPEFLARLPPLDALRSPRGSRGCCQGGETDEKSGGGGCE</sequence>
<comment type="caution">
    <text evidence="2">The sequence shown here is derived from an EMBL/GenBank/DDBJ whole genome shotgun (WGS) entry which is preliminary data.</text>
</comment>
<gene>
    <name evidence="2" type="ORF">M7I_6465</name>
</gene>
<dbReference type="EMBL" id="AGUE01000177">
    <property type="protein sequence ID" value="EHK97804.1"/>
    <property type="molecule type" value="Genomic_DNA"/>
</dbReference>
<name>H0EUM8_GLAL7</name>
<dbReference type="OrthoDB" id="10067381at2759"/>
<proteinExistence type="predicted"/>
<evidence type="ECO:0000313" key="2">
    <source>
        <dbReference type="EMBL" id="EHK97804.1"/>
    </source>
</evidence>
<evidence type="ECO:0000256" key="1">
    <source>
        <dbReference type="SAM" id="MobiDB-lite"/>
    </source>
</evidence>